<keyword evidence="4" id="KW-1185">Reference proteome</keyword>
<dbReference type="RefSeq" id="WP_198325122.1">
    <property type="nucleotide sequence ID" value="NZ_CP037953.1"/>
</dbReference>
<feature type="signal peptide" evidence="1">
    <location>
        <begin position="1"/>
        <end position="25"/>
    </location>
</feature>
<protein>
    <submittedName>
        <fullName evidence="3">CubicO group peptidase (Beta-lactamase class C family)</fullName>
    </submittedName>
</protein>
<comment type="caution">
    <text evidence="3">The sequence shown here is derived from an EMBL/GenBank/DDBJ whole genome shotgun (WGS) entry which is preliminary data.</text>
</comment>
<dbReference type="PANTHER" id="PTHR43283">
    <property type="entry name" value="BETA-LACTAMASE-RELATED"/>
    <property type="match status" value="1"/>
</dbReference>
<feature type="domain" description="Beta-lactamase-related" evidence="2">
    <location>
        <begin position="35"/>
        <end position="333"/>
    </location>
</feature>
<evidence type="ECO:0000256" key="1">
    <source>
        <dbReference type="SAM" id="SignalP"/>
    </source>
</evidence>
<dbReference type="SUPFAM" id="SSF56601">
    <property type="entry name" value="beta-lactamase/transpeptidase-like"/>
    <property type="match status" value="1"/>
</dbReference>
<proteinExistence type="predicted"/>
<gene>
    <name evidence="3" type="ORF">EV696_10412</name>
</gene>
<dbReference type="PROSITE" id="PS51257">
    <property type="entry name" value="PROKAR_LIPOPROTEIN"/>
    <property type="match status" value="1"/>
</dbReference>
<evidence type="ECO:0000313" key="3">
    <source>
        <dbReference type="EMBL" id="TDQ49308.1"/>
    </source>
</evidence>
<organism evidence="3 4">
    <name type="scientific">Permianibacter aggregans</name>
    <dbReference type="NCBI Taxonomy" id="1510150"/>
    <lineage>
        <taxon>Bacteria</taxon>
        <taxon>Pseudomonadati</taxon>
        <taxon>Pseudomonadota</taxon>
        <taxon>Gammaproteobacteria</taxon>
        <taxon>Pseudomonadales</taxon>
        <taxon>Pseudomonadaceae</taxon>
        <taxon>Permianibacter</taxon>
    </lineage>
</organism>
<dbReference type="AlphaFoldDB" id="A0A4R6UQ00"/>
<dbReference type="InterPro" id="IPR001466">
    <property type="entry name" value="Beta-lactam-related"/>
</dbReference>
<feature type="chain" id="PRO_5020639712" evidence="1">
    <location>
        <begin position="26"/>
        <end position="353"/>
    </location>
</feature>
<evidence type="ECO:0000259" key="2">
    <source>
        <dbReference type="Pfam" id="PF00144"/>
    </source>
</evidence>
<dbReference type="Proteomes" id="UP000295375">
    <property type="component" value="Unassembled WGS sequence"/>
</dbReference>
<dbReference type="Pfam" id="PF00144">
    <property type="entry name" value="Beta-lactamase"/>
    <property type="match status" value="1"/>
</dbReference>
<sequence>MQNAIGKLVLWVCLICLTSACQTTSHTNDSFSELEAHITKEMKARNVPGVSLAIIRDGKIVYRKAFGVQNVETGKKLTTKTVFEAASLSKPVFAYFVMQQVQQSVLDLDRPVYEYLPNEHLVDDPRHKLITARMLLTHTSGLPNWRSDTGGKLKLLFTPGTEFQYSGEGYEYLRQIIQHLLAVDDDGLQARMQKEVVANIGAEFMQYTWDNTLPANKTFGHRNGKATDNTEHDKNFGAAYSLHTTPTDYAKFLLALMRPSPENKALVETFLALQTKMPHEAGEMHRSLGFPVKRSEKGIRYYHAGNSGDFRSYCHFYPITGDGIVIFGNSDNLFSSNLAEYIVGYLGDQWFYM</sequence>
<accession>A0A4R6UQ00</accession>
<dbReference type="Gene3D" id="3.40.710.10">
    <property type="entry name" value="DD-peptidase/beta-lactamase superfamily"/>
    <property type="match status" value="1"/>
</dbReference>
<dbReference type="EMBL" id="SNYM01000004">
    <property type="protein sequence ID" value="TDQ49308.1"/>
    <property type="molecule type" value="Genomic_DNA"/>
</dbReference>
<keyword evidence="1" id="KW-0732">Signal</keyword>
<dbReference type="InterPro" id="IPR050789">
    <property type="entry name" value="Diverse_Enzym_Activities"/>
</dbReference>
<reference evidence="3 4" key="1">
    <citation type="submission" date="2019-03" db="EMBL/GenBank/DDBJ databases">
        <title>Genomic Encyclopedia of Type Strains, Phase IV (KMG-IV): sequencing the most valuable type-strain genomes for metagenomic binning, comparative biology and taxonomic classification.</title>
        <authorList>
            <person name="Goeker M."/>
        </authorList>
    </citation>
    <scope>NUCLEOTIDE SEQUENCE [LARGE SCALE GENOMIC DNA]</scope>
    <source>
        <strain evidence="3 4">DSM 103792</strain>
    </source>
</reference>
<evidence type="ECO:0000313" key="4">
    <source>
        <dbReference type="Proteomes" id="UP000295375"/>
    </source>
</evidence>
<dbReference type="PANTHER" id="PTHR43283:SF18">
    <property type="match status" value="1"/>
</dbReference>
<name>A0A4R6UQ00_9GAMM</name>
<dbReference type="InterPro" id="IPR012338">
    <property type="entry name" value="Beta-lactam/transpept-like"/>
</dbReference>